<sequence length="1362" mass="149576">MSKMNKQSVEGHCFLSGVCPDEHCQTKLYFPSYDTSVECTNCGQRHPRQALRSVAEVTDPDVALHNMVRTILMGNFAPKKTTDSVKVLGLSNYHCKLLSPLLTNFGMDKQGKAQPLQTLTQSNVFECSNLGGRAFLIQPEHIDIMGYGRDQTGSAHYLRNTLEQIKQVNGNEEVLIPIHADGDGHCLVHGISRALVGRELFWHALRTSLKIHFERDLDRYKNLFRDFVDSDEWPQIIAESDPDYLPGPNEAMGLQNIHIFGLANILRRPIVLLDSLSGLESFGDYSGVFLPVLHTPDDCRGKDGKLNKPLCVAWSSSGRNHFIALVGVKGRPLPRLPRWMLSKAWGTSQEAVNSYIEFDGDGMCTVGGDRALTENYVQRLATAMEDLFHNKHGVHPSLVSDVYNFIYKRTGIVGVHQKVIIEHTRASVQDHQLYRCLICSAVSQVPYPQGYSGAPPGLKAGGELYLVANQVHGALQEGRAYDFPAQDIQCTYDAASDELIPDHTFKQDVTCPWCQGKQLRRVKTDGSIVYMNGDRTSAASSSTMCNCGHKHFWDGVEYDNSPKIFKVPLIWKGKTIEEDVVWFQNELDPTLNSNAFKMAESLVNRHYPGEFGNEQLVQKVVETILQNTASKEAASFQPPSLTDMPCSSTSASASTSHHEGATPMDKPEGMESLQSEGRESPRKQPRAKSKEGSPARNPTLDMQPPSKIILTGGSKFLHKEELTMSETEKALGRRISENAPQNQQQKSKEERAQKLQTDRSTQSSSSSSSSSGVGQMKFVAMETVSSSSSSSMTIEPPSNIRIKLSSPDGKHTTLVLDASTTYSQLQTLIECKLHIPPAKQRIKYGFPPKELRAPPADEDGTALPLRNGDKVTVEVVQDRNRADPHYMTAGIASNRQKRISEPGMNQGALLKEFKKDIDNIKDSQESNLEVQLTSHTLMAALSGLDLWNYSKGKPELFSRGGLFYNIVERDLGLEDSKHCMLPSIPKKRFRFSKPNDRLELCLEPLGHFPVSPDVDDLEKLKDVALGQRSLEMSEGDLEVDHQASSSGYVAFAGRGHSLGVDEGARAVHKEEVHGKLPQSKKYQKFGGDCDGGGESSDSGLEAAKGAIQGFGTAKDQVQYDESHIPGESKHPYPDMEEEMGNQGQCVEMEHSKVGAHIERGVGDGMDGGTVDEVVSVDVDCATNEDRGGSIQRDIQMDIEEQTVEISKPLTDKSPPLPMEVDSADEGMVVPESNISFSQPQAASNVGIVAELRRFNTEPVIGAMNQEVAPNRVASDPSLLLQPNSPGITAELPPSSSSQGAANETNPMAGQAQSEVNSNPSNSVIGSEGKETTEVTNEETAYVSRRLGPGYTVLVKREEEERS</sequence>
<feature type="region of interest" description="Disordered" evidence="7">
    <location>
        <begin position="631"/>
        <end position="775"/>
    </location>
</feature>
<dbReference type="PANTHER" id="PTHR14843">
    <property type="entry name" value="DEUBIQUITINATING PROTEIN VCIP135"/>
    <property type="match status" value="1"/>
</dbReference>
<dbReference type="GO" id="GO:0090168">
    <property type="term" value="P:Golgi reassembly"/>
    <property type="evidence" value="ECO:0000318"/>
    <property type="project" value="GO_Central"/>
</dbReference>
<dbReference type="PROSITE" id="PS50802">
    <property type="entry name" value="OTU"/>
    <property type="match status" value="1"/>
</dbReference>
<feature type="domain" description="OTU" evidence="8">
    <location>
        <begin position="175"/>
        <end position="328"/>
    </location>
</feature>
<dbReference type="GO" id="GO:0106300">
    <property type="term" value="P:protein-DNA covalent cross-linking repair"/>
    <property type="evidence" value="ECO:0000318"/>
    <property type="project" value="GO_Central"/>
</dbReference>
<dbReference type="Gene3D" id="3.10.20.90">
    <property type="entry name" value="Phosphatidylinositol 3-kinase Catalytic Subunit, Chain A, domain 1"/>
    <property type="match status" value="1"/>
</dbReference>
<evidence type="ECO:0000256" key="3">
    <source>
        <dbReference type="ARBA" id="ARBA00022670"/>
    </source>
</evidence>
<dbReference type="InterPro" id="IPR048857">
    <property type="entry name" value="OTU1_Ubl"/>
</dbReference>
<keyword evidence="5" id="KW-0378">Hydrolase</keyword>
<organism evidence="9 10">
    <name type="scientific">Strongylocentrotus purpuratus</name>
    <name type="common">Purple sea urchin</name>
    <dbReference type="NCBI Taxonomy" id="7668"/>
    <lineage>
        <taxon>Eukaryota</taxon>
        <taxon>Metazoa</taxon>
        <taxon>Echinodermata</taxon>
        <taxon>Eleutherozoa</taxon>
        <taxon>Echinozoa</taxon>
        <taxon>Echinoidea</taxon>
        <taxon>Euechinoidea</taxon>
        <taxon>Echinacea</taxon>
        <taxon>Camarodonta</taxon>
        <taxon>Echinidea</taxon>
        <taxon>Strongylocentrotidae</taxon>
        <taxon>Strongylocentrotus</taxon>
    </lineage>
</organism>
<evidence type="ECO:0000256" key="7">
    <source>
        <dbReference type="SAM" id="MobiDB-lite"/>
    </source>
</evidence>
<dbReference type="InterPro" id="IPR029071">
    <property type="entry name" value="Ubiquitin-like_domsf"/>
</dbReference>
<dbReference type="CDD" id="cd17059">
    <property type="entry name" value="Ubl_OTU1"/>
    <property type="match status" value="1"/>
</dbReference>
<keyword evidence="6" id="KW-0788">Thiol protease</keyword>
<keyword evidence="10" id="KW-1185">Reference proteome</keyword>
<dbReference type="InterPro" id="IPR045827">
    <property type="entry name" value="VCPIP1_N"/>
</dbReference>
<dbReference type="PANTHER" id="PTHR14843:SF2">
    <property type="entry name" value="DEUBIQUITINATING PROTEIN VCPIP1"/>
    <property type="match status" value="1"/>
</dbReference>
<feature type="compositionally biased region" description="Basic and acidic residues" evidence="7">
    <location>
        <begin position="717"/>
        <end position="736"/>
    </location>
</feature>
<name>A0A7M7T2J4_STRPU</name>
<evidence type="ECO:0000256" key="1">
    <source>
        <dbReference type="ARBA" id="ARBA00000707"/>
    </source>
</evidence>
<dbReference type="Pfam" id="PF19437">
    <property type="entry name" value="VCIP135_N"/>
    <property type="match status" value="1"/>
</dbReference>
<dbReference type="Pfam" id="PF02338">
    <property type="entry name" value="OTU"/>
    <property type="match status" value="1"/>
</dbReference>
<evidence type="ECO:0000259" key="8">
    <source>
        <dbReference type="PROSITE" id="PS50802"/>
    </source>
</evidence>
<keyword evidence="3" id="KW-0645">Protease</keyword>
<evidence type="ECO:0000313" key="9">
    <source>
        <dbReference type="EnsemblMetazoa" id="XP_030849211"/>
    </source>
</evidence>
<dbReference type="GO" id="GO:0004843">
    <property type="term" value="F:cysteine-type deubiquitinase activity"/>
    <property type="evidence" value="ECO:0000318"/>
    <property type="project" value="GO_Central"/>
</dbReference>
<comment type="catalytic activity">
    <reaction evidence="1">
        <text>Thiol-dependent hydrolysis of ester, thioester, amide, peptide and isopeptide bonds formed by the C-terminal Gly of ubiquitin (a 76-residue protein attached to proteins as an intracellular targeting signal).</text>
        <dbReference type="EC" id="3.4.19.12"/>
    </reaction>
</comment>
<accession>A0A7M7T2J4</accession>
<dbReference type="SUPFAM" id="SSF54236">
    <property type="entry name" value="Ubiquitin-like"/>
    <property type="match status" value="1"/>
</dbReference>
<dbReference type="EC" id="3.4.19.12" evidence="2"/>
<dbReference type="GO" id="GO:0016567">
    <property type="term" value="P:protein ubiquitination"/>
    <property type="evidence" value="ECO:0007669"/>
    <property type="project" value="InterPro"/>
</dbReference>
<feature type="region of interest" description="Disordered" evidence="7">
    <location>
        <begin position="1275"/>
        <end position="1362"/>
    </location>
</feature>
<evidence type="ECO:0000256" key="4">
    <source>
        <dbReference type="ARBA" id="ARBA00022786"/>
    </source>
</evidence>
<evidence type="ECO:0000256" key="6">
    <source>
        <dbReference type="ARBA" id="ARBA00022807"/>
    </source>
</evidence>
<dbReference type="CTD" id="80124"/>
<feature type="compositionally biased region" description="Basic and acidic residues" evidence="7">
    <location>
        <begin position="656"/>
        <end position="669"/>
    </location>
</feature>
<dbReference type="OMA" id="KHSTETD"/>
<reference evidence="10" key="1">
    <citation type="submission" date="2015-02" db="EMBL/GenBank/DDBJ databases">
        <title>Genome sequencing for Strongylocentrotus purpuratus.</title>
        <authorList>
            <person name="Murali S."/>
            <person name="Liu Y."/>
            <person name="Vee V."/>
            <person name="English A."/>
            <person name="Wang M."/>
            <person name="Skinner E."/>
            <person name="Han Y."/>
            <person name="Muzny D.M."/>
            <person name="Worley K.C."/>
            <person name="Gibbs R.A."/>
        </authorList>
    </citation>
    <scope>NUCLEOTIDE SEQUENCE</scope>
</reference>
<dbReference type="GO" id="GO:0016320">
    <property type="term" value="P:endoplasmic reticulum membrane fusion"/>
    <property type="evidence" value="ECO:0000318"/>
    <property type="project" value="GO_Central"/>
</dbReference>
<dbReference type="FunFam" id="3.10.20.90:FF:000146">
    <property type="entry name" value="deubiquitinating protein VCIP135 isoform X1"/>
    <property type="match status" value="1"/>
</dbReference>
<dbReference type="GeneID" id="752042"/>
<dbReference type="OrthoDB" id="10012024at2759"/>
<dbReference type="Proteomes" id="UP000007110">
    <property type="component" value="Unassembled WGS sequence"/>
</dbReference>
<dbReference type="RefSeq" id="XP_030849211.1">
    <property type="nucleotide sequence ID" value="XM_030993351.1"/>
</dbReference>
<keyword evidence="4" id="KW-0833">Ubl conjugation pathway</keyword>
<dbReference type="CDD" id="cd22769">
    <property type="entry name" value="OTU_VCIP135"/>
    <property type="match status" value="1"/>
</dbReference>
<proteinExistence type="predicted"/>
<evidence type="ECO:0000313" key="10">
    <source>
        <dbReference type="Proteomes" id="UP000007110"/>
    </source>
</evidence>
<dbReference type="Pfam" id="PF21403">
    <property type="entry name" value="OTU1_UBXL"/>
    <property type="match status" value="1"/>
</dbReference>
<feature type="compositionally biased region" description="Basic and acidic residues" evidence="7">
    <location>
        <begin position="676"/>
        <end position="693"/>
    </location>
</feature>
<dbReference type="GO" id="GO:0006508">
    <property type="term" value="P:proteolysis"/>
    <property type="evidence" value="ECO:0007669"/>
    <property type="project" value="UniProtKB-KW"/>
</dbReference>
<protein>
    <recommendedName>
        <fullName evidence="2">ubiquitinyl hydrolase 1</fullName>
        <ecNumber evidence="2">3.4.19.12</ecNumber>
    </recommendedName>
</protein>
<dbReference type="KEGG" id="spu:752042"/>
<feature type="compositionally biased region" description="Polar residues" evidence="7">
    <location>
        <begin position="1293"/>
        <end position="1324"/>
    </location>
</feature>
<evidence type="ECO:0000256" key="5">
    <source>
        <dbReference type="ARBA" id="ARBA00022801"/>
    </source>
</evidence>
<reference evidence="9" key="2">
    <citation type="submission" date="2021-01" db="UniProtKB">
        <authorList>
            <consortium name="EnsemblMetazoa"/>
        </authorList>
    </citation>
    <scope>IDENTIFICATION</scope>
</reference>
<dbReference type="InterPro" id="IPR039087">
    <property type="entry name" value="VCPIP1"/>
</dbReference>
<feature type="compositionally biased region" description="Basic and acidic residues" evidence="7">
    <location>
        <begin position="746"/>
        <end position="757"/>
    </location>
</feature>
<dbReference type="InterPro" id="IPR003323">
    <property type="entry name" value="OTU_dom"/>
</dbReference>
<dbReference type="InParanoid" id="A0A7M7T2J4"/>
<dbReference type="EnsemblMetazoa" id="XM_030993351">
    <property type="protein sequence ID" value="XP_030849211"/>
    <property type="gene ID" value="LOC752042"/>
</dbReference>
<evidence type="ECO:0000256" key="2">
    <source>
        <dbReference type="ARBA" id="ARBA00012759"/>
    </source>
</evidence>